<reference evidence="3 4" key="1">
    <citation type="journal article" date="2018" name="Sci. Rep.">
        <title>A novel species of the marine cyanobacterium Acaryochloris with a unique pigment content and lifestyle.</title>
        <authorList>
            <person name="Partensky F."/>
            <person name="Six C."/>
            <person name="Ratin M."/>
            <person name="Garczarek L."/>
            <person name="Vaulot D."/>
            <person name="Probert I."/>
            <person name="Calteau A."/>
            <person name="Gourvil P."/>
            <person name="Marie D."/>
            <person name="Grebert T."/>
            <person name="Bouchier C."/>
            <person name="Le Panse S."/>
            <person name="Gachenot M."/>
            <person name="Rodriguez F."/>
            <person name="Garrido J.L."/>
        </authorList>
    </citation>
    <scope>NUCLEOTIDE SEQUENCE [LARGE SCALE GENOMIC DNA]</scope>
    <source>
        <strain evidence="3 4">RCC1774</strain>
    </source>
</reference>
<dbReference type="EMBL" id="PQWO01000005">
    <property type="protein sequence ID" value="PZD73639.1"/>
    <property type="molecule type" value="Genomic_DNA"/>
</dbReference>
<proteinExistence type="predicted"/>
<comment type="caution">
    <text evidence="3">The sequence shown here is derived from an EMBL/GenBank/DDBJ whole genome shotgun (WGS) entry which is preliminary data.</text>
</comment>
<accession>A0A2W1JJQ9</accession>
<keyword evidence="1" id="KW-0472">Membrane</keyword>
<evidence type="ECO:0000256" key="1">
    <source>
        <dbReference type="SAM" id="Phobius"/>
    </source>
</evidence>
<evidence type="ECO:0000259" key="2">
    <source>
        <dbReference type="Pfam" id="PF03703"/>
    </source>
</evidence>
<dbReference type="Proteomes" id="UP000248857">
    <property type="component" value="Unassembled WGS sequence"/>
</dbReference>
<gene>
    <name evidence="3" type="ORF">C1752_01976</name>
</gene>
<dbReference type="OrthoDB" id="512269at2"/>
<keyword evidence="1" id="KW-1133">Transmembrane helix</keyword>
<feature type="domain" description="YdbS-like PH" evidence="2">
    <location>
        <begin position="42"/>
        <end position="113"/>
    </location>
</feature>
<dbReference type="Pfam" id="PF03703">
    <property type="entry name" value="bPH_2"/>
    <property type="match status" value="1"/>
</dbReference>
<feature type="transmembrane region" description="Helical" evidence="1">
    <location>
        <begin position="20"/>
        <end position="43"/>
    </location>
</feature>
<evidence type="ECO:0000313" key="3">
    <source>
        <dbReference type="EMBL" id="PZD73639.1"/>
    </source>
</evidence>
<protein>
    <recommendedName>
        <fullName evidence="2">YdbS-like PH domain-containing protein</fullName>
    </recommendedName>
</protein>
<dbReference type="PANTHER" id="PTHR35688">
    <property type="entry name" value="NAD(P)-LINKED OXIDOREDUCTASE SUPERFAMILY PROTEIN"/>
    <property type="match status" value="1"/>
</dbReference>
<dbReference type="InterPro" id="IPR005182">
    <property type="entry name" value="YdbS-like_PH"/>
</dbReference>
<evidence type="ECO:0000313" key="4">
    <source>
        <dbReference type="Proteomes" id="UP000248857"/>
    </source>
</evidence>
<dbReference type="PANTHER" id="PTHR35688:SF2">
    <property type="entry name" value="NAD(P)-LINKED OXIDOREDUCTASE SUPERFAMILY PROTEIN"/>
    <property type="match status" value="1"/>
</dbReference>
<keyword evidence="1" id="KW-0812">Transmembrane</keyword>
<sequence>MGIKEDTYFEGAPHRGDLLINLLMGMTIICLPFTIGAIVRAIWVRYKITSRRVIVTGGWFGRTRSDIIYGEIAKIVTVPRGFGSWGDMVITLDDGSRLEMRAVPKFREVSAYIEDHIKSPKKTAVAAS</sequence>
<dbReference type="RefSeq" id="WP_110985942.1">
    <property type="nucleotide sequence ID" value="NZ_CAWNWM010000005.1"/>
</dbReference>
<name>A0A2W1JJQ9_9CYAN</name>
<dbReference type="AlphaFoldDB" id="A0A2W1JJQ9"/>
<organism evidence="3 4">
    <name type="scientific">Acaryochloris thomasi RCC1774</name>
    <dbReference type="NCBI Taxonomy" id="1764569"/>
    <lineage>
        <taxon>Bacteria</taxon>
        <taxon>Bacillati</taxon>
        <taxon>Cyanobacteriota</taxon>
        <taxon>Cyanophyceae</taxon>
        <taxon>Acaryochloridales</taxon>
        <taxon>Acaryochloridaceae</taxon>
        <taxon>Acaryochloris</taxon>
        <taxon>Acaryochloris thomasi</taxon>
    </lineage>
</organism>
<keyword evidence="4" id="KW-1185">Reference proteome</keyword>